<evidence type="ECO:0000256" key="17">
    <source>
        <dbReference type="ARBA" id="ARBA00024663"/>
    </source>
</evidence>
<evidence type="ECO:0000256" key="8">
    <source>
        <dbReference type="ARBA" id="ARBA00022753"/>
    </source>
</evidence>
<dbReference type="EC" id="3.1.1.3" evidence="6"/>
<keyword evidence="16" id="KW-0325">Glycoprotein</keyword>
<evidence type="ECO:0000256" key="7">
    <source>
        <dbReference type="ARBA" id="ARBA00022692"/>
    </source>
</evidence>
<evidence type="ECO:0000313" key="21">
    <source>
        <dbReference type="Proteomes" id="UP001516464"/>
    </source>
</evidence>
<evidence type="ECO:0000256" key="13">
    <source>
        <dbReference type="ARBA" id="ARBA00023006"/>
    </source>
</evidence>
<keyword evidence="15" id="KW-0472">Membrane</keyword>
<evidence type="ECO:0000313" key="20">
    <source>
        <dbReference type="EMBL" id="KAF7680923.1"/>
    </source>
</evidence>
<dbReference type="PANTHER" id="PTHR47175">
    <property type="entry name" value="LIPASE ATG15-RELATED"/>
    <property type="match status" value="1"/>
</dbReference>
<comment type="function">
    <text evidence="17">Lipase which is essential for lysis of subvacuolar cytoplasm to vacuole targeted bodies and intravacuolar autophagic bodies. Involved in the lysis of intravacuolar multivesicular body (MVB) vesicles. The intravacuolar membrane disintegration by ATG15 is critical to life span extension.</text>
</comment>
<comment type="similarity">
    <text evidence="4">Belongs to the AB hydrolase superfamily. Lipase family.</text>
</comment>
<evidence type="ECO:0000256" key="5">
    <source>
        <dbReference type="ARBA" id="ARBA00011137"/>
    </source>
</evidence>
<sequence length="286" mass="32452">MVFMLLLCFIKASDIVVEVFPDTSKILKIAYIANSAYYDHEFSNLEYSFIVKQGLSGKVYKFDKNVIIAFKGTSLSLYGWNWSKTSENDKINDTLMFTCCNTSKGIIPWQSSENCFNGIECNEECVLALLKEYGYVYQAETIVREALKKYKGYNIILTGHSMGGAIASLMGAKYDILTYAFSSPGERHIANRIGIPNGNKIYHFGICSDIIFRGKCNKKYSLCSIGGYNIETRCHLGNVICFNDGSSESILKHRMRYFIDVLSNNKIRDIEIINEVNCNDCIEFDY</sequence>
<evidence type="ECO:0000256" key="6">
    <source>
        <dbReference type="ARBA" id="ARBA00013279"/>
    </source>
</evidence>
<protein>
    <recommendedName>
        <fullName evidence="6">triacylglycerol lipase</fullName>
        <ecNumber evidence="6">3.1.1.3</ecNumber>
    </recommendedName>
    <alternativeName>
        <fullName evidence="18">Autophagy-related protein 15</fullName>
    </alternativeName>
</protein>
<feature type="domain" description="Fungal lipase-type" evidence="19">
    <location>
        <begin position="131"/>
        <end position="173"/>
    </location>
</feature>
<evidence type="ECO:0000259" key="19">
    <source>
        <dbReference type="Pfam" id="PF01764"/>
    </source>
</evidence>
<evidence type="ECO:0000256" key="1">
    <source>
        <dbReference type="ARBA" id="ARBA00001024"/>
    </source>
</evidence>
<reference evidence="20 21" key="1">
    <citation type="submission" date="2019-01" db="EMBL/GenBank/DDBJ databases">
        <title>Genomes sequencing and comparative genomics of infectious freshwater microsporidia, Cucumispora dikerogammari and Thelohania contejeani.</title>
        <authorList>
            <person name="Cormier A."/>
            <person name="Giraud I."/>
            <person name="Wattier R."/>
            <person name="Teixeira M."/>
            <person name="Grandjean F."/>
            <person name="Rigaud T."/>
            <person name="Cordaux R."/>
        </authorList>
    </citation>
    <scope>NUCLEOTIDE SEQUENCE [LARGE SCALE GENOMIC DNA]</scope>
    <source>
        <strain evidence="20">T1</strain>
        <tissue evidence="20">Spores</tissue>
    </source>
</reference>
<comment type="catalytic activity">
    <reaction evidence="1">
        <text>a triacylglycerol + H2O = a diacylglycerol + a fatty acid + H(+)</text>
        <dbReference type="Rhea" id="RHEA:12044"/>
        <dbReference type="ChEBI" id="CHEBI:15377"/>
        <dbReference type="ChEBI" id="CHEBI:15378"/>
        <dbReference type="ChEBI" id="CHEBI:17855"/>
        <dbReference type="ChEBI" id="CHEBI:18035"/>
        <dbReference type="ChEBI" id="CHEBI:28868"/>
        <dbReference type="EC" id="3.1.1.3"/>
    </reaction>
</comment>
<keyword evidence="12" id="KW-1133">Transmembrane helix</keyword>
<dbReference type="Pfam" id="PF01764">
    <property type="entry name" value="Lipase_3"/>
    <property type="match status" value="1"/>
</dbReference>
<keyword evidence="7" id="KW-0812">Transmembrane</keyword>
<dbReference type="PANTHER" id="PTHR47175:SF2">
    <property type="entry name" value="LIPASE ATG15-RELATED"/>
    <property type="match status" value="1"/>
</dbReference>
<comment type="caution">
    <text evidence="20">The sequence shown here is derived from an EMBL/GenBank/DDBJ whole genome shotgun (WGS) entry which is preliminary data.</text>
</comment>
<comment type="subunit">
    <text evidence="5">Binds to both phosphatidylinositol (PI) and phosphatidylinositol 3,5-bisphosphate (PIP2).</text>
</comment>
<evidence type="ECO:0000256" key="9">
    <source>
        <dbReference type="ARBA" id="ARBA00022801"/>
    </source>
</evidence>
<dbReference type="InterPro" id="IPR002921">
    <property type="entry name" value="Fungal_lipase-type"/>
</dbReference>
<keyword evidence="21" id="KW-1185">Reference proteome</keyword>
<keyword evidence="11" id="KW-0735">Signal-anchor</keyword>
<dbReference type="InterPro" id="IPR050805">
    <property type="entry name" value="ATG15_Lipase"/>
</dbReference>
<evidence type="ECO:0000256" key="15">
    <source>
        <dbReference type="ARBA" id="ARBA00023136"/>
    </source>
</evidence>
<dbReference type="EMBL" id="SBIQ01000317">
    <property type="protein sequence ID" value="KAF7680923.1"/>
    <property type="molecule type" value="Genomic_DNA"/>
</dbReference>
<keyword evidence="9" id="KW-0378">Hydrolase</keyword>
<evidence type="ECO:0000256" key="12">
    <source>
        <dbReference type="ARBA" id="ARBA00022989"/>
    </source>
</evidence>
<evidence type="ECO:0000256" key="11">
    <source>
        <dbReference type="ARBA" id="ARBA00022968"/>
    </source>
</evidence>
<dbReference type="SUPFAM" id="SSF53474">
    <property type="entry name" value="alpha/beta-Hydrolases"/>
    <property type="match status" value="1"/>
</dbReference>
<evidence type="ECO:0000256" key="2">
    <source>
        <dbReference type="ARBA" id="ARBA00004270"/>
    </source>
</evidence>
<evidence type="ECO:0000256" key="10">
    <source>
        <dbReference type="ARBA" id="ARBA00022963"/>
    </source>
</evidence>
<evidence type="ECO:0000256" key="18">
    <source>
        <dbReference type="ARBA" id="ARBA00029828"/>
    </source>
</evidence>
<dbReference type="Proteomes" id="UP001516464">
    <property type="component" value="Unassembled WGS sequence"/>
</dbReference>
<keyword evidence="8" id="KW-0967">Endosome</keyword>
<keyword evidence="14" id="KW-0443">Lipid metabolism</keyword>
<evidence type="ECO:0000256" key="16">
    <source>
        <dbReference type="ARBA" id="ARBA00023180"/>
    </source>
</evidence>
<dbReference type="InterPro" id="IPR029058">
    <property type="entry name" value="AB_hydrolase_fold"/>
</dbReference>
<gene>
    <name evidence="20" type="primary">ATG15</name>
    <name evidence="20" type="ORF">TCON_2459</name>
</gene>
<name>A0ABQ7HVX2_9MICR</name>
<proteinExistence type="inferred from homology"/>
<evidence type="ECO:0000256" key="3">
    <source>
        <dbReference type="ARBA" id="ARBA00004343"/>
    </source>
</evidence>
<keyword evidence="13" id="KW-0072">Autophagy</keyword>
<evidence type="ECO:0000256" key="14">
    <source>
        <dbReference type="ARBA" id="ARBA00023098"/>
    </source>
</evidence>
<keyword evidence="10" id="KW-0442">Lipid degradation</keyword>
<comment type="subcellular location">
    <subcellularLocation>
        <location evidence="3">Endosome</location>
        <location evidence="3">Multivesicular body membrane</location>
        <topology evidence="3">Single-pass type II membrane protein</topology>
    </subcellularLocation>
    <subcellularLocation>
        <location evidence="2">Prevacuolar compartment membrane</location>
        <topology evidence="2">Single-pass type II membrane protein</topology>
    </subcellularLocation>
</comment>
<dbReference type="Gene3D" id="3.40.50.1820">
    <property type="entry name" value="alpha/beta hydrolase"/>
    <property type="match status" value="1"/>
</dbReference>
<accession>A0ABQ7HVX2</accession>
<organism evidence="20 21">
    <name type="scientific">Astathelohania contejeani</name>
    <dbReference type="NCBI Taxonomy" id="164912"/>
    <lineage>
        <taxon>Eukaryota</taxon>
        <taxon>Fungi</taxon>
        <taxon>Fungi incertae sedis</taxon>
        <taxon>Microsporidia</taxon>
        <taxon>Astathelohaniidae</taxon>
        <taxon>Astathelohania</taxon>
    </lineage>
</organism>
<evidence type="ECO:0000256" key="4">
    <source>
        <dbReference type="ARBA" id="ARBA00010701"/>
    </source>
</evidence>